<keyword evidence="3" id="KW-0378">Hydrolase</keyword>
<gene>
    <name evidence="5" type="ORF">ACFQGP_07755</name>
</gene>
<proteinExistence type="predicted"/>
<name>A0ABW1RH60_9LACO</name>
<dbReference type="InterPro" id="IPR011856">
    <property type="entry name" value="tRNA_endonuc-like_dom_sf"/>
</dbReference>
<evidence type="ECO:0000259" key="4">
    <source>
        <dbReference type="SMART" id="SM00990"/>
    </source>
</evidence>
<reference evidence="6" key="1">
    <citation type="journal article" date="2019" name="Int. J. Syst. Evol. Microbiol.">
        <title>The Global Catalogue of Microorganisms (GCM) 10K type strain sequencing project: providing services to taxonomists for standard genome sequencing and annotation.</title>
        <authorList>
            <consortium name="The Broad Institute Genomics Platform"/>
            <consortium name="The Broad Institute Genome Sequencing Center for Infectious Disease"/>
            <person name="Wu L."/>
            <person name="Ma J."/>
        </authorList>
    </citation>
    <scope>NUCLEOTIDE SEQUENCE [LARGE SCALE GENOMIC DNA]</scope>
    <source>
        <strain evidence="6">CCM 8904</strain>
    </source>
</reference>
<evidence type="ECO:0000313" key="6">
    <source>
        <dbReference type="Proteomes" id="UP001596289"/>
    </source>
</evidence>
<dbReference type="Gene3D" id="3.40.1350.10">
    <property type="match status" value="1"/>
</dbReference>
<feature type="domain" description="VRR-NUC" evidence="4">
    <location>
        <begin position="2"/>
        <end position="96"/>
    </location>
</feature>
<keyword evidence="2" id="KW-0540">Nuclease</keyword>
<dbReference type="EMBL" id="JBHSSL010000042">
    <property type="protein sequence ID" value="MFC6170469.1"/>
    <property type="molecule type" value="Genomic_DNA"/>
</dbReference>
<evidence type="ECO:0000313" key="5">
    <source>
        <dbReference type="EMBL" id="MFC6170469.1"/>
    </source>
</evidence>
<dbReference type="Pfam" id="PF08774">
    <property type="entry name" value="VRR_NUC"/>
    <property type="match status" value="1"/>
</dbReference>
<evidence type="ECO:0000256" key="2">
    <source>
        <dbReference type="ARBA" id="ARBA00022722"/>
    </source>
</evidence>
<dbReference type="SMART" id="SM00990">
    <property type="entry name" value="VRR_NUC"/>
    <property type="match status" value="1"/>
</dbReference>
<evidence type="ECO:0000256" key="1">
    <source>
        <dbReference type="ARBA" id="ARBA00001946"/>
    </source>
</evidence>
<dbReference type="RefSeq" id="WP_125552533.1">
    <property type="nucleotide sequence ID" value="NZ_JBHSSL010000042.1"/>
</dbReference>
<accession>A0ABW1RH60</accession>
<dbReference type="Proteomes" id="UP001596289">
    <property type="component" value="Unassembled WGS sequence"/>
</dbReference>
<comment type="cofactor">
    <cofactor evidence="1">
        <name>Mg(2+)</name>
        <dbReference type="ChEBI" id="CHEBI:18420"/>
    </cofactor>
</comment>
<keyword evidence="6" id="KW-1185">Reference proteome</keyword>
<evidence type="ECO:0000256" key="3">
    <source>
        <dbReference type="ARBA" id="ARBA00022801"/>
    </source>
</evidence>
<protein>
    <submittedName>
        <fullName evidence="5">VRR-NUC domain-containing protein</fullName>
    </submittedName>
</protein>
<comment type="caution">
    <text evidence="5">The sequence shown here is derived from an EMBL/GenBank/DDBJ whole genome shotgun (WGS) entry which is preliminary data.</text>
</comment>
<organism evidence="5 6">
    <name type="scientific">Loigolactobacillus jiayinensis</name>
    <dbReference type="NCBI Taxonomy" id="2486016"/>
    <lineage>
        <taxon>Bacteria</taxon>
        <taxon>Bacillati</taxon>
        <taxon>Bacillota</taxon>
        <taxon>Bacilli</taxon>
        <taxon>Lactobacillales</taxon>
        <taxon>Lactobacillaceae</taxon>
        <taxon>Loigolactobacillus</taxon>
    </lineage>
</organism>
<dbReference type="InterPro" id="IPR014883">
    <property type="entry name" value="VRR_NUC"/>
</dbReference>
<sequence>MTAEHTIQNDIRVALSAAGCTIIRTNTGTVKTEDGRLFSAGPPKGWPDLTGFRKSDGKMVLIEVKNEHGRLRKEQQRFAEMVSKLPVLYGVAQSVDDALKIIEMK</sequence>